<name>A0A9K3J0W2_HELAN</name>
<protein>
    <submittedName>
        <fullName evidence="2">Uncharacterized protein</fullName>
    </submittedName>
</protein>
<gene>
    <name evidence="2" type="ORF">HanXRQr2_Chr05g0225001</name>
</gene>
<evidence type="ECO:0000313" key="3">
    <source>
        <dbReference type="Proteomes" id="UP000215914"/>
    </source>
</evidence>
<dbReference type="Gramene" id="mRNA:HanXRQr2_Chr05g0225001">
    <property type="protein sequence ID" value="CDS:HanXRQr2_Chr05g0225001.1"/>
    <property type="gene ID" value="HanXRQr2_Chr05g0225001"/>
</dbReference>
<dbReference type="EMBL" id="MNCJ02000320">
    <property type="protein sequence ID" value="KAF5806728.1"/>
    <property type="molecule type" value="Genomic_DNA"/>
</dbReference>
<proteinExistence type="predicted"/>
<keyword evidence="3" id="KW-1185">Reference proteome</keyword>
<organism evidence="2 3">
    <name type="scientific">Helianthus annuus</name>
    <name type="common">Common sunflower</name>
    <dbReference type="NCBI Taxonomy" id="4232"/>
    <lineage>
        <taxon>Eukaryota</taxon>
        <taxon>Viridiplantae</taxon>
        <taxon>Streptophyta</taxon>
        <taxon>Embryophyta</taxon>
        <taxon>Tracheophyta</taxon>
        <taxon>Spermatophyta</taxon>
        <taxon>Magnoliopsida</taxon>
        <taxon>eudicotyledons</taxon>
        <taxon>Gunneridae</taxon>
        <taxon>Pentapetalae</taxon>
        <taxon>asterids</taxon>
        <taxon>campanulids</taxon>
        <taxon>Asterales</taxon>
        <taxon>Asteraceae</taxon>
        <taxon>Asteroideae</taxon>
        <taxon>Heliantheae alliance</taxon>
        <taxon>Heliantheae</taxon>
        <taxon>Helianthus</taxon>
    </lineage>
</organism>
<sequence>MDEYSRSSGRQSSRPILKSVLSGKSTPRGSPSFRRLRSSRTPRRDVRSNGFNTDSFRSNMIFCSHTLGALDNSYSKIE</sequence>
<dbReference type="AlphaFoldDB" id="A0A9K3J0W2"/>
<accession>A0A9K3J0W2</accession>
<feature type="compositionally biased region" description="Polar residues" evidence="1">
    <location>
        <begin position="1"/>
        <end position="14"/>
    </location>
</feature>
<reference evidence="2" key="2">
    <citation type="submission" date="2020-06" db="EMBL/GenBank/DDBJ databases">
        <title>Helianthus annuus Genome sequencing and assembly Release 2.</title>
        <authorList>
            <person name="Gouzy J."/>
            <person name="Langlade N."/>
            <person name="Munos S."/>
        </authorList>
    </citation>
    <scope>NUCLEOTIDE SEQUENCE</scope>
    <source>
        <tissue evidence="2">Leaves</tissue>
    </source>
</reference>
<reference evidence="2" key="1">
    <citation type="journal article" date="2017" name="Nature">
        <title>The sunflower genome provides insights into oil metabolism, flowering and Asterid evolution.</title>
        <authorList>
            <person name="Badouin H."/>
            <person name="Gouzy J."/>
            <person name="Grassa C.J."/>
            <person name="Murat F."/>
            <person name="Staton S.E."/>
            <person name="Cottret L."/>
            <person name="Lelandais-Briere C."/>
            <person name="Owens G.L."/>
            <person name="Carrere S."/>
            <person name="Mayjonade B."/>
            <person name="Legrand L."/>
            <person name="Gill N."/>
            <person name="Kane N.C."/>
            <person name="Bowers J.E."/>
            <person name="Hubner S."/>
            <person name="Bellec A."/>
            <person name="Berard A."/>
            <person name="Berges H."/>
            <person name="Blanchet N."/>
            <person name="Boniface M.C."/>
            <person name="Brunel D."/>
            <person name="Catrice O."/>
            <person name="Chaidir N."/>
            <person name="Claudel C."/>
            <person name="Donnadieu C."/>
            <person name="Faraut T."/>
            <person name="Fievet G."/>
            <person name="Helmstetter N."/>
            <person name="King M."/>
            <person name="Knapp S.J."/>
            <person name="Lai Z."/>
            <person name="Le Paslier M.C."/>
            <person name="Lippi Y."/>
            <person name="Lorenzon L."/>
            <person name="Mandel J.R."/>
            <person name="Marage G."/>
            <person name="Marchand G."/>
            <person name="Marquand E."/>
            <person name="Bret-Mestries E."/>
            <person name="Morien E."/>
            <person name="Nambeesan S."/>
            <person name="Nguyen T."/>
            <person name="Pegot-Espagnet P."/>
            <person name="Pouilly N."/>
            <person name="Raftis F."/>
            <person name="Sallet E."/>
            <person name="Schiex T."/>
            <person name="Thomas J."/>
            <person name="Vandecasteele C."/>
            <person name="Vares D."/>
            <person name="Vear F."/>
            <person name="Vautrin S."/>
            <person name="Crespi M."/>
            <person name="Mangin B."/>
            <person name="Burke J.M."/>
            <person name="Salse J."/>
            <person name="Munos S."/>
            <person name="Vincourt P."/>
            <person name="Rieseberg L.H."/>
            <person name="Langlade N.B."/>
        </authorList>
    </citation>
    <scope>NUCLEOTIDE SEQUENCE</scope>
    <source>
        <tissue evidence="2">Leaves</tissue>
    </source>
</reference>
<dbReference type="Proteomes" id="UP000215914">
    <property type="component" value="Unassembled WGS sequence"/>
</dbReference>
<comment type="caution">
    <text evidence="2">The sequence shown here is derived from an EMBL/GenBank/DDBJ whole genome shotgun (WGS) entry which is preliminary data.</text>
</comment>
<evidence type="ECO:0000313" key="2">
    <source>
        <dbReference type="EMBL" id="KAF5806728.1"/>
    </source>
</evidence>
<evidence type="ECO:0000256" key="1">
    <source>
        <dbReference type="SAM" id="MobiDB-lite"/>
    </source>
</evidence>
<feature type="region of interest" description="Disordered" evidence="1">
    <location>
        <begin position="1"/>
        <end position="54"/>
    </location>
</feature>